<evidence type="ECO:0000256" key="4">
    <source>
        <dbReference type="ARBA" id="ARBA00022723"/>
    </source>
</evidence>
<reference evidence="8 9" key="1">
    <citation type="journal article" date="2021" name="BMC Genomics">
        <title>Datura genome reveals duplications of psychoactive alkaloid biosynthetic genes and high mutation rate following tissue culture.</title>
        <authorList>
            <person name="Rajewski A."/>
            <person name="Carter-House D."/>
            <person name="Stajich J."/>
            <person name="Litt A."/>
        </authorList>
    </citation>
    <scope>NUCLEOTIDE SEQUENCE [LARGE SCALE GENOMIC DNA]</scope>
    <source>
        <strain evidence="8">AR-01</strain>
    </source>
</reference>
<keyword evidence="4" id="KW-0479">Metal-binding</keyword>
<evidence type="ECO:0000256" key="7">
    <source>
        <dbReference type="ARBA" id="ARBA00024284"/>
    </source>
</evidence>
<dbReference type="InterPro" id="IPR014710">
    <property type="entry name" value="RmlC-like_jellyroll"/>
</dbReference>
<evidence type="ECO:0000256" key="5">
    <source>
        <dbReference type="ARBA" id="ARBA00023002"/>
    </source>
</evidence>
<proteinExistence type="inferred from homology"/>
<dbReference type="SUPFAM" id="SSF51182">
    <property type="entry name" value="RmlC-like cupins"/>
    <property type="match status" value="1"/>
</dbReference>
<sequence length="245" mass="27310">MKLLVLQADIDVMQLLEDLYCSTLEISHAIGVSAIHFVSDKIKPSDVGLEQEAQLVRSWKGTMHERNGGLQSILPIKYLHLHECESFTMGIFCMPPSSIIPLHNHPGMTVLSKLIYGSLHVKAYDWIDSPGPSVPPEGARPAKLFKDCEMTAPCETTTLYPTTGGNIHCFKAITPCAIFDILSPPYSSDDGRHCTYFRRSPRVDLPGELEVDGEIFSGVTWLEEFQPPDDFVIHRGQYKGRAIKP</sequence>
<protein>
    <recommendedName>
        <fullName evidence="3">cysteine dioxygenase</fullName>
        <ecNumber evidence="3">1.13.11.20</ecNumber>
    </recommendedName>
</protein>
<comment type="similarity">
    <text evidence="2">Belongs to the cysteine dioxygenase family.</text>
</comment>
<evidence type="ECO:0000313" key="8">
    <source>
        <dbReference type="EMBL" id="MCD9639085.1"/>
    </source>
</evidence>
<comment type="catalytic activity">
    <reaction evidence="7">
        <text>L-cysteine + O2 = 3-sulfino-L-alanine + H(+)</text>
        <dbReference type="Rhea" id="RHEA:20441"/>
        <dbReference type="ChEBI" id="CHEBI:15378"/>
        <dbReference type="ChEBI" id="CHEBI:15379"/>
        <dbReference type="ChEBI" id="CHEBI:35235"/>
        <dbReference type="ChEBI" id="CHEBI:61085"/>
        <dbReference type="EC" id="1.13.11.20"/>
    </reaction>
    <physiologicalReaction direction="left-to-right" evidence="7">
        <dbReference type="Rhea" id="RHEA:20442"/>
    </physiologicalReaction>
</comment>
<evidence type="ECO:0000256" key="2">
    <source>
        <dbReference type="ARBA" id="ARBA00006622"/>
    </source>
</evidence>
<keyword evidence="9" id="KW-1185">Reference proteome</keyword>
<evidence type="ECO:0000313" key="9">
    <source>
        <dbReference type="Proteomes" id="UP000823775"/>
    </source>
</evidence>
<dbReference type="EMBL" id="JACEIK010002842">
    <property type="protein sequence ID" value="MCD9639085.1"/>
    <property type="molecule type" value="Genomic_DNA"/>
</dbReference>
<dbReference type="EC" id="1.13.11.20" evidence="3"/>
<dbReference type="PANTHER" id="PTHR22966:SF46">
    <property type="entry name" value="CYSTEINE DIOXYGENASE"/>
    <property type="match status" value="1"/>
</dbReference>
<evidence type="ECO:0000256" key="1">
    <source>
        <dbReference type="ARBA" id="ARBA00001954"/>
    </source>
</evidence>
<accession>A0ABS8UY73</accession>
<dbReference type="PANTHER" id="PTHR22966">
    <property type="entry name" value="2-AMINOETHANETHIOL DIOXYGENASE"/>
    <property type="match status" value="1"/>
</dbReference>
<comment type="caution">
    <text evidence="8">The sequence shown here is derived from an EMBL/GenBank/DDBJ whole genome shotgun (WGS) entry which is preliminary data.</text>
</comment>
<dbReference type="Pfam" id="PF07847">
    <property type="entry name" value="PCO_ADO"/>
    <property type="match status" value="1"/>
</dbReference>
<dbReference type="Proteomes" id="UP000823775">
    <property type="component" value="Unassembled WGS sequence"/>
</dbReference>
<evidence type="ECO:0000256" key="3">
    <source>
        <dbReference type="ARBA" id="ARBA00013133"/>
    </source>
</evidence>
<dbReference type="InterPro" id="IPR012864">
    <property type="entry name" value="PCO/ADO"/>
</dbReference>
<organism evidence="8 9">
    <name type="scientific">Datura stramonium</name>
    <name type="common">Jimsonweed</name>
    <name type="synonym">Common thornapple</name>
    <dbReference type="NCBI Taxonomy" id="4076"/>
    <lineage>
        <taxon>Eukaryota</taxon>
        <taxon>Viridiplantae</taxon>
        <taxon>Streptophyta</taxon>
        <taxon>Embryophyta</taxon>
        <taxon>Tracheophyta</taxon>
        <taxon>Spermatophyta</taxon>
        <taxon>Magnoliopsida</taxon>
        <taxon>eudicotyledons</taxon>
        <taxon>Gunneridae</taxon>
        <taxon>Pentapetalae</taxon>
        <taxon>asterids</taxon>
        <taxon>lamiids</taxon>
        <taxon>Solanales</taxon>
        <taxon>Solanaceae</taxon>
        <taxon>Solanoideae</taxon>
        <taxon>Datureae</taxon>
        <taxon>Datura</taxon>
    </lineage>
</organism>
<comment type="cofactor">
    <cofactor evidence="1">
        <name>Fe(2+)</name>
        <dbReference type="ChEBI" id="CHEBI:29033"/>
    </cofactor>
</comment>
<keyword evidence="5" id="KW-0560">Oxidoreductase</keyword>
<keyword evidence="6" id="KW-0408">Iron</keyword>
<dbReference type="Gene3D" id="2.60.120.10">
    <property type="entry name" value="Jelly Rolls"/>
    <property type="match status" value="1"/>
</dbReference>
<dbReference type="InterPro" id="IPR011051">
    <property type="entry name" value="RmlC_Cupin_sf"/>
</dbReference>
<gene>
    <name evidence="8" type="primary">PCO5</name>
    <name evidence="8" type="ORF">HAX54_023388</name>
</gene>
<dbReference type="CDD" id="cd20289">
    <property type="entry name" value="cupin_ADO"/>
    <property type="match status" value="1"/>
</dbReference>
<evidence type="ECO:0000256" key="6">
    <source>
        <dbReference type="ARBA" id="ARBA00023004"/>
    </source>
</evidence>
<name>A0ABS8UY73_DATST</name>